<dbReference type="EMBL" id="CP106679">
    <property type="protein sequence ID" value="UXP32980.1"/>
    <property type="molecule type" value="Genomic_DNA"/>
</dbReference>
<dbReference type="PROSITE" id="PS51257">
    <property type="entry name" value="PROKAR_LIPOPROTEIN"/>
    <property type="match status" value="1"/>
</dbReference>
<dbReference type="RefSeq" id="WP_262310411.1">
    <property type="nucleotide sequence ID" value="NZ_CP106679.1"/>
</dbReference>
<protein>
    <submittedName>
        <fullName evidence="1">Uncharacterized protein</fullName>
    </submittedName>
</protein>
<evidence type="ECO:0000313" key="2">
    <source>
        <dbReference type="Proteomes" id="UP001065174"/>
    </source>
</evidence>
<evidence type="ECO:0000313" key="1">
    <source>
        <dbReference type="EMBL" id="UXP32980.1"/>
    </source>
</evidence>
<sequence length="148" mass="16887">MKNLITAIIFSTFGLACTPKSTHTNHLCESIHSEYVFWGRFQQAIEDSDEKFLLSHLQPIVVCDICEGVESDSPNITATDMIKHHLRILKAPQEADYQITIEKNGESSIYHINYSIKCRNCPEGTYNLIYNLEESKGDFRLTDIFSVP</sequence>
<organism evidence="1 2">
    <name type="scientific">Reichenbachiella agarivorans</name>
    <dbReference type="NCBI Taxonomy" id="2979464"/>
    <lineage>
        <taxon>Bacteria</taxon>
        <taxon>Pseudomonadati</taxon>
        <taxon>Bacteroidota</taxon>
        <taxon>Cytophagia</taxon>
        <taxon>Cytophagales</taxon>
        <taxon>Reichenbachiellaceae</taxon>
        <taxon>Reichenbachiella</taxon>
    </lineage>
</organism>
<accession>A0ABY6CSL2</accession>
<gene>
    <name evidence="1" type="ORF">N6H18_03295</name>
</gene>
<name>A0ABY6CSL2_9BACT</name>
<proteinExistence type="predicted"/>
<reference evidence="1" key="1">
    <citation type="submission" date="2022-09" db="EMBL/GenBank/DDBJ databases">
        <title>Comparative genomics and taxonomic characterization of three novel marine species of genus Reichenbachiella exhibiting antioxidant and polysaccharide degradation activities.</title>
        <authorList>
            <person name="Muhammad N."/>
            <person name="Lee Y.-J."/>
            <person name="Ko J."/>
            <person name="Kim S.-G."/>
        </authorList>
    </citation>
    <scope>NUCLEOTIDE SEQUENCE</scope>
    <source>
        <strain evidence="1">BKB1-1</strain>
    </source>
</reference>
<dbReference type="Proteomes" id="UP001065174">
    <property type="component" value="Chromosome"/>
</dbReference>
<keyword evidence="2" id="KW-1185">Reference proteome</keyword>